<gene>
    <name evidence="1" type="ORF">HKO22_03110</name>
</gene>
<dbReference type="EMBL" id="JABDSR010000003">
    <property type="protein sequence ID" value="NMW84734.1"/>
    <property type="molecule type" value="Genomic_DNA"/>
</dbReference>
<dbReference type="RefSeq" id="WP_169968478.1">
    <property type="nucleotide sequence ID" value="NZ_JABDSR010000003.1"/>
</dbReference>
<protein>
    <submittedName>
        <fullName evidence="1">Uncharacterized protein</fullName>
    </submittedName>
</protein>
<accession>A0A848RKS1</accession>
<dbReference type="AlphaFoldDB" id="A0A848RKS1"/>
<reference evidence="1" key="1">
    <citation type="submission" date="2020-04" db="EMBL/GenBank/DDBJ databases">
        <title>Peptoniphilus sp. nov. isolated from swine feces.</title>
        <authorList>
            <person name="Ryu S.W."/>
        </authorList>
    </citation>
    <scope>NUCLEOTIDE SEQUENCE [LARGE SCALE GENOMIC DNA]</scope>
    <source>
        <strain evidence="1">AGMB00490</strain>
    </source>
</reference>
<dbReference type="Proteomes" id="UP000568273">
    <property type="component" value="Unassembled WGS sequence"/>
</dbReference>
<comment type="caution">
    <text evidence="1">The sequence shown here is derived from an EMBL/GenBank/DDBJ whole genome shotgun (WGS) entry which is preliminary data.</text>
</comment>
<evidence type="ECO:0000313" key="2">
    <source>
        <dbReference type="Proteomes" id="UP000568273"/>
    </source>
</evidence>
<sequence length="68" mass="8138">MIELRQGHNIDESKIVGIFSTEDDCYAEMINREKFDIPYFRVWGTDIIKKVDYGKHTKFYFMVQLDKA</sequence>
<evidence type="ECO:0000313" key="1">
    <source>
        <dbReference type="EMBL" id="NMW84734.1"/>
    </source>
</evidence>
<proteinExistence type="predicted"/>
<organism evidence="1 2">
    <name type="scientific">Peptoniphilus faecalis</name>
    <dbReference type="NCBI Taxonomy" id="2731255"/>
    <lineage>
        <taxon>Bacteria</taxon>
        <taxon>Bacillati</taxon>
        <taxon>Bacillota</taxon>
        <taxon>Tissierellia</taxon>
        <taxon>Tissierellales</taxon>
        <taxon>Peptoniphilaceae</taxon>
        <taxon>Peptoniphilus</taxon>
    </lineage>
</organism>
<name>A0A848RKS1_9FIRM</name>
<keyword evidence="2" id="KW-1185">Reference proteome</keyword>